<evidence type="ECO:0000313" key="1">
    <source>
        <dbReference type="EMBL" id="KAK6500156.1"/>
    </source>
</evidence>
<organism evidence="1 2">
    <name type="scientific">Arthrobotrys musiformis</name>
    <dbReference type="NCBI Taxonomy" id="47236"/>
    <lineage>
        <taxon>Eukaryota</taxon>
        <taxon>Fungi</taxon>
        <taxon>Dikarya</taxon>
        <taxon>Ascomycota</taxon>
        <taxon>Pezizomycotina</taxon>
        <taxon>Orbiliomycetes</taxon>
        <taxon>Orbiliales</taxon>
        <taxon>Orbiliaceae</taxon>
        <taxon>Arthrobotrys</taxon>
    </lineage>
</organism>
<sequence length="296" mass="33860">MATVIRANNNDFPDSYVQQVCRDPIPRAIFTTVYSHVNSKSKMGLGRDASIEELTALFQDIENSFPKGLGSDKWYLLLIATLTYASDPDHIADLYTHLISRPDFATSEARQGLVRRIRETLFKLVSLIGVCKPLTAIFKIDTIEKPEDKDYSFSREGWQADDKNLERGNGFLKKIYRHNSQFLTDKLTAHRDFDWITWNVTYGLYLSDHAILTDVETELVVLCGILIQNLEAVTSFHLRGARRIGMSKEQVEQIHICCEKVARFCNVRVDKVPRVADIEHQVPWEFDLQAQTTTSS</sequence>
<name>A0AAV9W102_9PEZI</name>
<dbReference type="AlphaFoldDB" id="A0AAV9W102"/>
<protein>
    <recommendedName>
        <fullName evidence="3">Carboxymuconolactone decarboxylase-like domain-containing protein</fullName>
    </recommendedName>
</protein>
<accession>A0AAV9W102</accession>
<reference evidence="1 2" key="1">
    <citation type="submission" date="2023-08" db="EMBL/GenBank/DDBJ databases">
        <authorList>
            <person name="Palmer J.M."/>
        </authorList>
    </citation>
    <scope>NUCLEOTIDE SEQUENCE [LARGE SCALE GENOMIC DNA]</scope>
    <source>
        <strain evidence="1 2">TWF481</strain>
    </source>
</reference>
<dbReference type="SUPFAM" id="SSF69118">
    <property type="entry name" value="AhpD-like"/>
    <property type="match status" value="1"/>
</dbReference>
<dbReference type="Gene3D" id="1.20.1290.10">
    <property type="entry name" value="AhpD-like"/>
    <property type="match status" value="1"/>
</dbReference>
<dbReference type="InterPro" id="IPR052999">
    <property type="entry name" value="PTS1_Protein"/>
</dbReference>
<proteinExistence type="predicted"/>
<gene>
    <name evidence="1" type="ORF">TWF481_010510</name>
</gene>
<evidence type="ECO:0008006" key="3">
    <source>
        <dbReference type="Google" id="ProtNLM"/>
    </source>
</evidence>
<dbReference type="EMBL" id="JAVHJL010000007">
    <property type="protein sequence ID" value="KAK6500156.1"/>
    <property type="molecule type" value="Genomic_DNA"/>
</dbReference>
<dbReference type="PANTHER" id="PTHR28180:SF5">
    <property type="entry name" value="DNA POLYMERASE ALPHA SUBUNIT B"/>
    <property type="match status" value="1"/>
</dbReference>
<dbReference type="PANTHER" id="PTHR28180">
    <property type="entry name" value="CONSERVED MITOCHONDRIAL PROTEIN-RELATED"/>
    <property type="match status" value="1"/>
</dbReference>
<dbReference type="Proteomes" id="UP001370758">
    <property type="component" value="Unassembled WGS sequence"/>
</dbReference>
<evidence type="ECO:0000313" key="2">
    <source>
        <dbReference type="Proteomes" id="UP001370758"/>
    </source>
</evidence>
<dbReference type="InterPro" id="IPR029032">
    <property type="entry name" value="AhpD-like"/>
</dbReference>
<comment type="caution">
    <text evidence="1">The sequence shown here is derived from an EMBL/GenBank/DDBJ whole genome shotgun (WGS) entry which is preliminary data.</text>
</comment>
<keyword evidence="2" id="KW-1185">Reference proteome</keyword>